<evidence type="ECO:0000259" key="7">
    <source>
        <dbReference type="Pfam" id="PF04542"/>
    </source>
</evidence>
<organism evidence="9 10">
    <name type="scientific">Enhygromyxa salina</name>
    <dbReference type="NCBI Taxonomy" id="215803"/>
    <lineage>
        <taxon>Bacteria</taxon>
        <taxon>Pseudomonadati</taxon>
        <taxon>Myxococcota</taxon>
        <taxon>Polyangia</taxon>
        <taxon>Nannocystales</taxon>
        <taxon>Nannocystaceae</taxon>
        <taxon>Enhygromyxa</taxon>
    </lineage>
</organism>
<dbReference type="InterPro" id="IPR013324">
    <property type="entry name" value="RNA_pol_sigma_r3/r4-like"/>
</dbReference>
<feature type="region of interest" description="Disordered" evidence="6">
    <location>
        <begin position="302"/>
        <end position="325"/>
    </location>
</feature>
<dbReference type="InterPro" id="IPR013249">
    <property type="entry name" value="RNA_pol_sigma70_r4_t2"/>
</dbReference>
<comment type="similarity">
    <text evidence="1">Belongs to the sigma-70 factor family. ECF subfamily.</text>
</comment>
<dbReference type="Gene3D" id="1.10.10.10">
    <property type="entry name" value="Winged helix-like DNA-binding domain superfamily/Winged helix DNA-binding domain"/>
    <property type="match status" value="1"/>
</dbReference>
<dbReference type="GO" id="GO:0003677">
    <property type="term" value="F:DNA binding"/>
    <property type="evidence" value="ECO:0007669"/>
    <property type="project" value="UniProtKB-KW"/>
</dbReference>
<dbReference type="SUPFAM" id="SSF88946">
    <property type="entry name" value="Sigma2 domain of RNA polymerase sigma factors"/>
    <property type="match status" value="1"/>
</dbReference>
<dbReference type="GO" id="GO:0006352">
    <property type="term" value="P:DNA-templated transcription initiation"/>
    <property type="evidence" value="ECO:0007669"/>
    <property type="project" value="InterPro"/>
</dbReference>
<dbReference type="InterPro" id="IPR013325">
    <property type="entry name" value="RNA_pol_sigma_r2"/>
</dbReference>
<evidence type="ECO:0000313" key="10">
    <source>
        <dbReference type="Proteomes" id="UP000031599"/>
    </source>
</evidence>
<dbReference type="Proteomes" id="UP000031599">
    <property type="component" value="Unassembled WGS sequence"/>
</dbReference>
<evidence type="ECO:0000256" key="3">
    <source>
        <dbReference type="ARBA" id="ARBA00023082"/>
    </source>
</evidence>
<keyword evidence="2" id="KW-0805">Transcription regulation</keyword>
<name>A0A0C2DIV1_9BACT</name>
<evidence type="ECO:0008006" key="11">
    <source>
        <dbReference type="Google" id="ProtNLM"/>
    </source>
</evidence>
<keyword evidence="3" id="KW-0731">Sigma factor</keyword>
<accession>A0A0C2DIV1</accession>
<dbReference type="PANTHER" id="PTHR43133">
    <property type="entry name" value="RNA POLYMERASE ECF-TYPE SIGMA FACTO"/>
    <property type="match status" value="1"/>
</dbReference>
<sequence>MAMATHADPVLANDMRESLAERARAAGLRVSTMELQRADDRQDLVQRMVDTSAAADVLFVVGLDRLVTDITGRTRRTSAVANLNQRRDEMPTLLDVRVVFWVAKSAYASLTDVAWDFCRVMLTIAEFEQTRADDSDEDADDELAGIYREHFSFVWRCLVHLGVRESDLDDVAQDVFVMAARRLADRKELNISVKAWLFGIASRCAKSHHRQLIRRQRKAHALDNAQDSNVHEPRSRYDARALLLSMLDELEHEQREIYILDEIEGVTVNEAAEALHVNVNTLNSRLRVARRKMAALTERVLAEERAATEQTTSQDPPRRTRGTND</sequence>
<feature type="compositionally biased region" description="Basic and acidic residues" evidence="6">
    <location>
        <begin position="316"/>
        <end position="325"/>
    </location>
</feature>
<dbReference type="PANTHER" id="PTHR43133:SF8">
    <property type="entry name" value="RNA POLYMERASE SIGMA FACTOR HI_1459-RELATED"/>
    <property type="match status" value="1"/>
</dbReference>
<evidence type="ECO:0000259" key="8">
    <source>
        <dbReference type="Pfam" id="PF08281"/>
    </source>
</evidence>
<reference evidence="9 10" key="1">
    <citation type="submission" date="2014-12" db="EMBL/GenBank/DDBJ databases">
        <title>Genome assembly of Enhygromyxa salina DSM 15201.</title>
        <authorList>
            <person name="Sharma G."/>
            <person name="Subramanian S."/>
        </authorList>
    </citation>
    <scope>NUCLEOTIDE SEQUENCE [LARGE SCALE GENOMIC DNA]</scope>
    <source>
        <strain evidence="9 10">DSM 15201</strain>
    </source>
</reference>
<evidence type="ECO:0000256" key="2">
    <source>
        <dbReference type="ARBA" id="ARBA00023015"/>
    </source>
</evidence>
<keyword evidence="4" id="KW-0238">DNA-binding</keyword>
<dbReference type="GO" id="GO:0016987">
    <property type="term" value="F:sigma factor activity"/>
    <property type="evidence" value="ECO:0007669"/>
    <property type="project" value="UniProtKB-KW"/>
</dbReference>
<dbReference type="InterPro" id="IPR014284">
    <property type="entry name" value="RNA_pol_sigma-70_dom"/>
</dbReference>
<dbReference type="InterPro" id="IPR007627">
    <property type="entry name" value="RNA_pol_sigma70_r2"/>
</dbReference>
<evidence type="ECO:0000256" key="1">
    <source>
        <dbReference type="ARBA" id="ARBA00010641"/>
    </source>
</evidence>
<dbReference type="Gene3D" id="1.10.1740.10">
    <property type="match status" value="1"/>
</dbReference>
<feature type="domain" description="RNA polymerase sigma factor 70 region 4 type 2" evidence="8">
    <location>
        <begin position="242"/>
        <end position="293"/>
    </location>
</feature>
<feature type="domain" description="RNA polymerase sigma-70 region 2" evidence="7">
    <location>
        <begin position="146"/>
        <end position="211"/>
    </location>
</feature>
<dbReference type="EMBL" id="JMCC02000001">
    <property type="protein sequence ID" value="KIG19612.1"/>
    <property type="molecule type" value="Genomic_DNA"/>
</dbReference>
<evidence type="ECO:0000313" key="9">
    <source>
        <dbReference type="EMBL" id="KIG19612.1"/>
    </source>
</evidence>
<evidence type="ECO:0000256" key="5">
    <source>
        <dbReference type="ARBA" id="ARBA00023163"/>
    </source>
</evidence>
<evidence type="ECO:0000256" key="4">
    <source>
        <dbReference type="ARBA" id="ARBA00023125"/>
    </source>
</evidence>
<dbReference type="AlphaFoldDB" id="A0A0C2DIV1"/>
<keyword evidence="5" id="KW-0804">Transcription</keyword>
<dbReference type="Pfam" id="PF08281">
    <property type="entry name" value="Sigma70_r4_2"/>
    <property type="match status" value="1"/>
</dbReference>
<gene>
    <name evidence="9" type="ORF">DB30_00121</name>
</gene>
<dbReference type="InterPro" id="IPR039425">
    <property type="entry name" value="RNA_pol_sigma-70-like"/>
</dbReference>
<evidence type="ECO:0000256" key="6">
    <source>
        <dbReference type="SAM" id="MobiDB-lite"/>
    </source>
</evidence>
<protein>
    <recommendedName>
        <fullName evidence="11">RNA polymerase sigma factor</fullName>
    </recommendedName>
</protein>
<dbReference type="Pfam" id="PF04542">
    <property type="entry name" value="Sigma70_r2"/>
    <property type="match status" value="1"/>
</dbReference>
<dbReference type="SUPFAM" id="SSF88659">
    <property type="entry name" value="Sigma3 and sigma4 domains of RNA polymerase sigma factors"/>
    <property type="match status" value="1"/>
</dbReference>
<proteinExistence type="inferred from homology"/>
<dbReference type="NCBIfam" id="TIGR02937">
    <property type="entry name" value="sigma70-ECF"/>
    <property type="match status" value="1"/>
</dbReference>
<comment type="caution">
    <text evidence="9">The sequence shown here is derived from an EMBL/GenBank/DDBJ whole genome shotgun (WGS) entry which is preliminary data.</text>
</comment>
<dbReference type="InterPro" id="IPR036388">
    <property type="entry name" value="WH-like_DNA-bd_sf"/>
</dbReference>